<reference evidence="3 4" key="1">
    <citation type="submission" date="2022-06" db="EMBL/GenBank/DDBJ databases">
        <authorList>
            <person name="So Y."/>
        </authorList>
    </citation>
    <scope>NUCLEOTIDE SEQUENCE [LARGE SCALE GENOMIC DNA]</scope>
    <source>
        <strain evidence="3 4">STR3</strain>
    </source>
</reference>
<feature type="transmembrane region" description="Helical" evidence="1">
    <location>
        <begin position="265"/>
        <end position="284"/>
    </location>
</feature>
<keyword evidence="1" id="KW-0812">Transmembrane</keyword>
<keyword evidence="1" id="KW-0472">Membrane</keyword>
<proteinExistence type="predicted"/>
<feature type="transmembrane region" description="Helical" evidence="1">
    <location>
        <begin position="33"/>
        <end position="51"/>
    </location>
</feature>
<evidence type="ECO:0000313" key="3">
    <source>
        <dbReference type="EMBL" id="MCP3422551.1"/>
    </source>
</evidence>
<dbReference type="GO" id="GO:0016746">
    <property type="term" value="F:acyltransferase activity"/>
    <property type="evidence" value="ECO:0007669"/>
    <property type="project" value="UniProtKB-KW"/>
</dbReference>
<organism evidence="3 4">
    <name type="scientific">Nocardioides pinisoli</name>
    <dbReference type="NCBI Taxonomy" id="2950279"/>
    <lineage>
        <taxon>Bacteria</taxon>
        <taxon>Bacillati</taxon>
        <taxon>Actinomycetota</taxon>
        <taxon>Actinomycetes</taxon>
        <taxon>Propionibacteriales</taxon>
        <taxon>Nocardioidaceae</taxon>
        <taxon>Nocardioides</taxon>
    </lineage>
</organism>
<feature type="domain" description="Acyltransferase 3" evidence="2">
    <location>
        <begin position="30"/>
        <end position="337"/>
    </location>
</feature>
<evidence type="ECO:0000256" key="1">
    <source>
        <dbReference type="SAM" id="Phobius"/>
    </source>
</evidence>
<keyword evidence="3" id="KW-0012">Acyltransferase</keyword>
<feature type="transmembrane region" description="Helical" evidence="1">
    <location>
        <begin position="167"/>
        <end position="186"/>
    </location>
</feature>
<dbReference type="InterPro" id="IPR002656">
    <property type="entry name" value="Acyl_transf_3_dom"/>
</dbReference>
<accession>A0ABT1KXR0</accession>
<evidence type="ECO:0000259" key="2">
    <source>
        <dbReference type="Pfam" id="PF01757"/>
    </source>
</evidence>
<feature type="transmembrane region" description="Helical" evidence="1">
    <location>
        <begin position="193"/>
        <end position="210"/>
    </location>
</feature>
<sequence>MSARTPLVKNSGPSLGGVRLADRLGSRENNFDVLRLVAAWSVLVSHSFALVGRHEPLHQFGTTLGNVGVLVFFAVSGLLIRRSWEHDPSPRDFWVKRALRLLPALATLAVVTAFVLGPLVTSRSLSSYFSSWETWIYPVRITLLYTFGAPLPGVFDGNLYPGVNGPLWSLPVEVFAYFCLFLLGVAGLLGRRWLVTTLAGLSLVWAAWWVPHTSEAVGAIYVLSAFALGAAAYTWRDRLVLAWPVALALVPACIAAGLGPEAVRVLVWTPAAVYLSYWFAYAVPPVGQVLVRWGDASYGVYIWAFPVQQALVQWGVDDPWLVMAIATPVVWLLAIASWRLIERPALRHKPRPTAPLAGDPTTFRDAAP</sequence>
<gene>
    <name evidence="3" type="ORF">NCI01_12150</name>
</gene>
<feature type="transmembrane region" description="Helical" evidence="1">
    <location>
        <begin position="320"/>
        <end position="341"/>
    </location>
</feature>
<protein>
    <submittedName>
        <fullName evidence="3">Acyltransferase</fullName>
    </submittedName>
</protein>
<dbReference type="Pfam" id="PF01757">
    <property type="entry name" value="Acyl_transf_3"/>
    <property type="match status" value="1"/>
</dbReference>
<dbReference type="PANTHER" id="PTHR23028:SF53">
    <property type="entry name" value="ACYL_TRANSF_3 DOMAIN-CONTAINING PROTEIN"/>
    <property type="match status" value="1"/>
</dbReference>
<evidence type="ECO:0000313" key="4">
    <source>
        <dbReference type="Proteomes" id="UP001204524"/>
    </source>
</evidence>
<feature type="transmembrane region" description="Helical" evidence="1">
    <location>
        <begin position="101"/>
        <end position="120"/>
    </location>
</feature>
<feature type="transmembrane region" description="Helical" evidence="1">
    <location>
        <begin position="216"/>
        <end position="233"/>
    </location>
</feature>
<keyword evidence="3" id="KW-0808">Transferase</keyword>
<keyword evidence="4" id="KW-1185">Reference proteome</keyword>
<feature type="transmembrane region" description="Helical" evidence="1">
    <location>
        <begin position="240"/>
        <end position="259"/>
    </location>
</feature>
<dbReference type="RefSeq" id="WP_254181754.1">
    <property type="nucleotide sequence ID" value="NZ_JANARS010000005.1"/>
</dbReference>
<comment type="caution">
    <text evidence="3">The sequence shown here is derived from an EMBL/GenBank/DDBJ whole genome shotgun (WGS) entry which is preliminary data.</text>
</comment>
<dbReference type="PANTHER" id="PTHR23028">
    <property type="entry name" value="ACETYLTRANSFERASE"/>
    <property type="match status" value="1"/>
</dbReference>
<name>A0ABT1KXR0_9ACTN</name>
<feature type="transmembrane region" description="Helical" evidence="1">
    <location>
        <begin position="57"/>
        <end position="80"/>
    </location>
</feature>
<dbReference type="InterPro" id="IPR050879">
    <property type="entry name" value="Acyltransferase_3"/>
</dbReference>
<keyword evidence="1" id="KW-1133">Transmembrane helix</keyword>
<dbReference type="Proteomes" id="UP001204524">
    <property type="component" value="Unassembled WGS sequence"/>
</dbReference>
<dbReference type="EMBL" id="JANARS010000005">
    <property type="protein sequence ID" value="MCP3422551.1"/>
    <property type="molecule type" value="Genomic_DNA"/>
</dbReference>